<dbReference type="PANTHER" id="PTHR34698">
    <property type="entry name" value="5-OXOPROLINASE SUBUNIT B"/>
    <property type="match status" value="1"/>
</dbReference>
<evidence type="ECO:0000256" key="3">
    <source>
        <dbReference type="ARBA" id="ARBA00022840"/>
    </source>
</evidence>
<dbReference type="Gene3D" id="2.40.100.10">
    <property type="entry name" value="Cyclophilin-like"/>
    <property type="match status" value="1"/>
</dbReference>
<dbReference type="Gene3D" id="3.30.1360.40">
    <property type="match status" value="1"/>
</dbReference>
<dbReference type="InterPro" id="IPR029000">
    <property type="entry name" value="Cyclophilin-like_dom_sf"/>
</dbReference>
<dbReference type="GO" id="GO:0017168">
    <property type="term" value="F:5-oxoprolinase (ATP-hydrolyzing) activity"/>
    <property type="evidence" value="ECO:0007669"/>
    <property type="project" value="UniProtKB-EC"/>
</dbReference>
<comment type="caution">
    <text evidence="5">The sequence shown here is derived from an EMBL/GenBank/DDBJ whole genome shotgun (WGS) entry which is preliminary data.</text>
</comment>
<dbReference type="PANTHER" id="PTHR34698:SF2">
    <property type="entry name" value="5-OXOPROLINASE SUBUNIT B"/>
    <property type="match status" value="1"/>
</dbReference>
<dbReference type="SUPFAM" id="SSF50891">
    <property type="entry name" value="Cyclophilin-like"/>
    <property type="match status" value="1"/>
</dbReference>
<protein>
    <submittedName>
        <fullName evidence="5">5-oxoprolinase subunit PxpB</fullName>
        <ecNumber evidence="5">3.5.2.9</ecNumber>
    </submittedName>
</protein>
<dbReference type="SUPFAM" id="SSF160467">
    <property type="entry name" value="PH0987 N-terminal domain-like"/>
    <property type="match status" value="1"/>
</dbReference>
<keyword evidence="1" id="KW-0547">Nucleotide-binding</keyword>
<dbReference type="InterPro" id="IPR010016">
    <property type="entry name" value="PxpB"/>
</dbReference>
<feature type="domain" description="Carboxyltransferase" evidence="4">
    <location>
        <begin position="12"/>
        <end position="228"/>
    </location>
</feature>
<keyword evidence="3" id="KW-0067">ATP-binding</keyword>
<dbReference type="SMART" id="SM00796">
    <property type="entry name" value="AHS1"/>
    <property type="match status" value="1"/>
</dbReference>
<accession>A0A943I0T9</accession>
<sequence>MEYDAKELACHPRFQPIGEAAFMVSFGDAIHPEILRCASALVEALKEHPFPGLREVEASYTGVTVFYDPLILSRTSHLAEDSRLSKGYREAKACVEALLKNLRLAEASVREKVRIPVCYGGEYGPDLEYVAEYHKMTPEEVVSIHTKGDYLVYMIGFAPGFPYVGGLPPEIATPRRDTPRLVIPAGSVGIAGSQTGAYPLETPGGWQLIGRTPLDLFRPYDLAHPSMLEAGDRIEFYAITPEEYKELKAKEEGGRPQ</sequence>
<dbReference type="InterPro" id="IPR003833">
    <property type="entry name" value="CT_C_D"/>
</dbReference>
<dbReference type="AlphaFoldDB" id="A0A943I0T9"/>
<dbReference type="EMBL" id="JAGZCZ010000003">
    <property type="protein sequence ID" value="MBS5519215.1"/>
    <property type="molecule type" value="Genomic_DNA"/>
</dbReference>
<dbReference type="NCBIfam" id="TIGR00370">
    <property type="entry name" value="5-oxoprolinase subunit PxpB"/>
    <property type="match status" value="1"/>
</dbReference>
<dbReference type="Proteomes" id="UP000754226">
    <property type="component" value="Unassembled WGS sequence"/>
</dbReference>
<name>A0A943I0T9_9FIRM</name>
<evidence type="ECO:0000313" key="5">
    <source>
        <dbReference type="EMBL" id="MBS5519215.1"/>
    </source>
</evidence>
<organism evidence="5 6">
    <name type="scientific">Acidaminococcus intestini</name>
    <dbReference type="NCBI Taxonomy" id="187327"/>
    <lineage>
        <taxon>Bacteria</taxon>
        <taxon>Bacillati</taxon>
        <taxon>Bacillota</taxon>
        <taxon>Negativicutes</taxon>
        <taxon>Acidaminococcales</taxon>
        <taxon>Acidaminococcaceae</taxon>
        <taxon>Acidaminococcus</taxon>
    </lineage>
</organism>
<proteinExistence type="predicted"/>
<evidence type="ECO:0000256" key="1">
    <source>
        <dbReference type="ARBA" id="ARBA00022741"/>
    </source>
</evidence>
<reference evidence="5" key="1">
    <citation type="submission" date="2021-02" db="EMBL/GenBank/DDBJ databases">
        <title>Infant gut strain persistence is associated with maternal origin, phylogeny, and functional potential including surface adhesion and iron acquisition.</title>
        <authorList>
            <person name="Lou Y.C."/>
        </authorList>
    </citation>
    <scope>NUCLEOTIDE SEQUENCE</scope>
    <source>
        <strain evidence="5">L3_106_000M1_dasL3_106_000M1_concoct_15</strain>
    </source>
</reference>
<evidence type="ECO:0000313" key="6">
    <source>
        <dbReference type="Proteomes" id="UP000754226"/>
    </source>
</evidence>
<gene>
    <name evidence="5" type="primary">pxpB</name>
    <name evidence="5" type="ORF">KHX13_02600</name>
</gene>
<dbReference type="Pfam" id="PF02682">
    <property type="entry name" value="CT_C_D"/>
    <property type="match status" value="1"/>
</dbReference>
<keyword evidence="2 5" id="KW-0378">Hydrolase</keyword>
<evidence type="ECO:0000256" key="2">
    <source>
        <dbReference type="ARBA" id="ARBA00022801"/>
    </source>
</evidence>
<dbReference type="EC" id="3.5.2.9" evidence="5"/>
<dbReference type="GO" id="GO:0005524">
    <property type="term" value="F:ATP binding"/>
    <property type="evidence" value="ECO:0007669"/>
    <property type="project" value="UniProtKB-KW"/>
</dbReference>
<evidence type="ECO:0000259" key="4">
    <source>
        <dbReference type="SMART" id="SM00796"/>
    </source>
</evidence>